<evidence type="ECO:0000256" key="4">
    <source>
        <dbReference type="ARBA" id="ARBA00022692"/>
    </source>
</evidence>
<feature type="chain" id="PRO_5016654239" description="TonB-dependent receptor" evidence="10">
    <location>
        <begin position="35"/>
        <end position="977"/>
    </location>
</feature>
<evidence type="ECO:0000256" key="10">
    <source>
        <dbReference type="SAM" id="SignalP"/>
    </source>
</evidence>
<comment type="caution">
    <text evidence="13">The sequence shown here is derived from an EMBL/GenBank/DDBJ whole genome shotgun (WGS) entry which is preliminary data.</text>
</comment>
<dbReference type="InterPro" id="IPR039426">
    <property type="entry name" value="TonB-dep_rcpt-like"/>
</dbReference>
<dbReference type="GO" id="GO:0009279">
    <property type="term" value="C:cell outer membrane"/>
    <property type="evidence" value="ECO:0007669"/>
    <property type="project" value="UniProtKB-SubCell"/>
</dbReference>
<evidence type="ECO:0008006" key="15">
    <source>
        <dbReference type="Google" id="ProtNLM"/>
    </source>
</evidence>
<evidence type="ECO:0000259" key="11">
    <source>
        <dbReference type="Pfam" id="PF00593"/>
    </source>
</evidence>
<evidence type="ECO:0000256" key="8">
    <source>
        <dbReference type="PROSITE-ProRule" id="PRU01360"/>
    </source>
</evidence>
<keyword evidence="3 8" id="KW-1134">Transmembrane beta strand</keyword>
<keyword evidence="6 8" id="KW-0472">Membrane</keyword>
<dbReference type="InterPro" id="IPR037066">
    <property type="entry name" value="Plug_dom_sf"/>
</dbReference>
<comment type="subcellular location">
    <subcellularLocation>
        <location evidence="1 8">Cell outer membrane</location>
        <topology evidence="1 8">Multi-pass membrane protein</topology>
    </subcellularLocation>
</comment>
<dbReference type="RefSeq" id="WP_115371364.1">
    <property type="nucleotide sequence ID" value="NZ_QASA01000001.1"/>
</dbReference>
<dbReference type="SUPFAM" id="SSF49464">
    <property type="entry name" value="Carboxypeptidase regulatory domain-like"/>
    <property type="match status" value="1"/>
</dbReference>
<proteinExistence type="inferred from homology"/>
<accession>A0A369QE44</accession>
<dbReference type="Pfam" id="PF13715">
    <property type="entry name" value="CarbopepD_reg_2"/>
    <property type="match status" value="1"/>
</dbReference>
<keyword evidence="14" id="KW-1185">Reference proteome</keyword>
<keyword evidence="10" id="KW-0732">Signal</keyword>
<evidence type="ECO:0000259" key="12">
    <source>
        <dbReference type="Pfam" id="PF07715"/>
    </source>
</evidence>
<dbReference type="Gene3D" id="2.60.40.1120">
    <property type="entry name" value="Carboxypeptidase-like, regulatory domain"/>
    <property type="match status" value="1"/>
</dbReference>
<dbReference type="AlphaFoldDB" id="A0A369QE44"/>
<gene>
    <name evidence="13" type="ORF">AHMF7616_00424</name>
</gene>
<dbReference type="PANTHER" id="PTHR40980:SF4">
    <property type="entry name" value="TONB-DEPENDENT RECEPTOR-LIKE BETA-BARREL DOMAIN-CONTAINING PROTEIN"/>
    <property type="match status" value="1"/>
</dbReference>
<dbReference type="InterPro" id="IPR012910">
    <property type="entry name" value="Plug_dom"/>
</dbReference>
<dbReference type="InterPro" id="IPR000531">
    <property type="entry name" value="Beta-barrel_TonB"/>
</dbReference>
<dbReference type="OrthoDB" id="9768470at2"/>
<dbReference type="EMBL" id="QASA01000001">
    <property type="protein sequence ID" value="RDC61835.1"/>
    <property type="molecule type" value="Genomic_DNA"/>
</dbReference>
<dbReference type="Gene3D" id="2.40.170.20">
    <property type="entry name" value="TonB-dependent receptor, beta-barrel domain"/>
    <property type="match status" value="1"/>
</dbReference>
<protein>
    <recommendedName>
        <fullName evidence="15">TonB-dependent receptor</fullName>
    </recommendedName>
</protein>
<dbReference type="CDD" id="cd01347">
    <property type="entry name" value="ligand_gated_channel"/>
    <property type="match status" value="1"/>
</dbReference>
<dbReference type="InterPro" id="IPR010104">
    <property type="entry name" value="TonB_rcpt_bac"/>
</dbReference>
<dbReference type="Pfam" id="PF07715">
    <property type="entry name" value="Plug"/>
    <property type="match status" value="1"/>
</dbReference>
<dbReference type="PANTHER" id="PTHR40980">
    <property type="entry name" value="PLUG DOMAIN-CONTAINING PROTEIN"/>
    <property type="match status" value="1"/>
</dbReference>
<keyword evidence="4 8" id="KW-0812">Transmembrane</keyword>
<sequence length="977" mass="108815">MKHLYPALPNTFFKKITFVLFLLACCAQHSFGQAAVGMITGKIRDKQTGDFLVGATIVIKGTSIGANTDIEGAFRVTNVPVGSHTLVISYLGFTNQEVPVTVQGPTILPDVQLETNNAALGEVLITGLRRSQLQSISQKREGLGIKEVITASESGRLPDINVAEATQRVSGVSIETNRGEGQFVSIRGIQPSLNNVTLNNTTLASTTDSRATALDLMPTEVISSIEIIKTTTPDMEGNAIGGTVNINTLSAFSKDKPFVTAALDGIYQPQQVDLSNFDKTKMPFRAAVTAGQRFGKKQNFGAVVSANFFRRDFSASMLDPDGWEWNKYFYPNEIELQIEDIERDRLGLSADFEFRPTDKNSIYFKTLYTHTNEIQKNSEFELTMQIGDALPLEQTPYTGRFARGSGELDQAYTDQKENLYSYTLGTRNRFGRLSTNVYGTFSRAFTSLNNFDATFENPKSTEPQLSLKYNTQPFFFEILPENPELASNPEIYKLRNLNFTDGIITENVYEVSADLTYDFKLGATPGYIKFGGRHRDRSKSVDQSRDAYDLSFGDVTAENPYSLTPFLLPTFEPTQGGASPFVHGIVNKFRDFARNPVNLQDPTRLVYDPVVSETESYTNDLKNSETVTAGYVMGVLNFENLAFIAGARVERTRTESNNAVVTLDDDAEELTVGNSRLVNTYTNFLPSVQLKFNVTEDFLMRASWTNTLGRPNYAELSGTTNLSFAETSDAGLYEGSLEIANPNLKPYISRNLDISLEHYFPKGGIIAVGGFYKNILNQIYTVENEYNDTLYAGKQYAELETVQVRNADAAKLYGIEFSYDQAFTFLPKALNGLGFSANFALIGSKVNLPNRPGEDLPLFRQAKNVYNLALYYQKKGFEFRAASSHRSAFLTEAASVSSYEDAIEAGIAVKEFDRYDAARTTYDLSGSYQFYKKRLKITAQLRNLTNEPEQGYQGNTSRYDRHDLTGRSFFLGASFNW</sequence>
<organism evidence="13 14">
    <name type="scientific">Adhaeribacter pallidiroseus</name>
    <dbReference type="NCBI Taxonomy" id="2072847"/>
    <lineage>
        <taxon>Bacteria</taxon>
        <taxon>Pseudomonadati</taxon>
        <taxon>Bacteroidota</taxon>
        <taxon>Cytophagia</taxon>
        <taxon>Cytophagales</taxon>
        <taxon>Hymenobacteraceae</taxon>
        <taxon>Adhaeribacter</taxon>
    </lineage>
</organism>
<comment type="similarity">
    <text evidence="8 9">Belongs to the TonB-dependent receptor family.</text>
</comment>
<evidence type="ECO:0000313" key="13">
    <source>
        <dbReference type="EMBL" id="RDC61835.1"/>
    </source>
</evidence>
<name>A0A369QE44_9BACT</name>
<evidence type="ECO:0000256" key="5">
    <source>
        <dbReference type="ARBA" id="ARBA00023077"/>
    </source>
</evidence>
<evidence type="ECO:0000256" key="1">
    <source>
        <dbReference type="ARBA" id="ARBA00004571"/>
    </source>
</evidence>
<evidence type="ECO:0000256" key="2">
    <source>
        <dbReference type="ARBA" id="ARBA00022448"/>
    </source>
</evidence>
<dbReference type="PROSITE" id="PS52016">
    <property type="entry name" value="TONB_DEPENDENT_REC_3"/>
    <property type="match status" value="1"/>
</dbReference>
<reference evidence="13 14" key="1">
    <citation type="submission" date="2018-04" db="EMBL/GenBank/DDBJ databases">
        <title>Adhaeribacter sp. HMF7616 genome sequencing and assembly.</title>
        <authorList>
            <person name="Kang H."/>
            <person name="Kang J."/>
            <person name="Cha I."/>
            <person name="Kim H."/>
            <person name="Joh K."/>
        </authorList>
    </citation>
    <scope>NUCLEOTIDE SEQUENCE [LARGE SCALE GENOMIC DNA]</scope>
    <source>
        <strain evidence="13 14">HMF7616</strain>
    </source>
</reference>
<dbReference type="Proteomes" id="UP000253919">
    <property type="component" value="Unassembled WGS sequence"/>
</dbReference>
<dbReference type="InterPro" id="IPR036942">
    <property type="entry name" value="Beta-barrel_TonB_sf"/>
</dbReference>
<evidence type="ECO:0000256" key="9">
    <source>
        <dbReference type="RuleBase" id="RU003357"/>
    </source>
</evidence>
<dbReference type="InterPro" id="IPR008969">
    <property type="entry name" value="CarboxyPept-like_regulatory"/>
</dbReference>
<dbReference type="SUPFAM" id="SSF56935">
    <property type="entry name" value="Porins"/>
    <property type="match status" value="1"/>
</dbReference>
<evidence type="ECO:0000256" key="6">
    <source>
        <dbReference type="ARBA" id="ARBA00023136"/>
    </source>
</evidence>
<evidence type="ECO:0000256" key="3">
    <source>
        <dbReference type="ARBA" id="ARBA00022452"/>
    </source>
</evidence>
<keyword evidence="7 8" id="KW-0998">Cell outer membrane</keyword>
<keyword evidence="2 8" id="KW-0813">Transport</keyword>
<dbReference type="Pfam" id="PF00593">
    <property type="entry name" value="TonB_dep_Rec_b-barrel"/>
    <property type="match status" value="1"/>
</dbReference>
<evidence type="ECO:0000313" key="14">
    <source>
        <dbReference type="Proteomes" id="UP000253919"/>
    </source>
</evidence>
<feature type="signal peptide" evidence="10">
    <location>
        <begin position="1"/>
        <end position="34"/>
    </location>
</feature>
<feature type="domain" description="TonB-dependent receptor plug" evidence="12">
    <location>
        <begin position="141"/>
        <end position="243"/>
    </location>
</feature>
<evidence type="ECO:0000256" key="7">
    <source>
        <dbReference type="ARBA" id="ARBA00023237"/>
    </source>
</evidence>
<dbReference type="Gene3D" id="2.170.130.10">
    <property type="entry name" value="TonB-dependent receptor, plug domain"/>
    <property type="match status" value="1"/>
</dbReference>
<dbReference type="NCBIfam" id="TIGR01782">
    <property type="entry name" value="TonB-Xanth-Caul"/>
    <property type="match status" value="1"/>
</dbReference>
<keyword evidence="5 9" id="KW-0798">TonB box</keyword>
<feature type="domain" description="TonB-dependent receptor-like beta-barrel" evidence="11">
    <location>
        <begin position="495"/>
        <end position="944"/>
    </location>
</feature>